<evidence type="ECO:0000313" key="2">
    <source>
        <dbReference type="Proteomes" id="UP001144978"/>
    </source>
</evidence>
<evidence type="ECO:0000313" key="1">
    <source>
        <dbReference type="EMBL" id="KAJ3005657.1"/>
    </source>
</evidence>
<name>A0ACC1PYH5_9APHY</name>
<comment type="caution">
    <text evidence="1">The sequence shown here is derived from an EMBL/GenBank/DDBJ whole genome shotgun (WGS) entry which is preliminary data.</text>
</comment>
<organism evidence="1 2">
    <name type="scientific">Trametes sanguinea</name>
    <dbReference type="NCBI Taxonomy" id="158606"/>
    <lineage>
        <taxon>Eukaryota</taxon>
        <taxon>Fungi</taxon>
        <taxon>Dikarya</taxon>
        <taxon>Basidiomycota</taxon>
        <taxon>Agaricomycotina</taxon>
        <taxon>Agaricomycetes</taxon>
        <taxon>Polyporales</taxon>
        <taxon>Polyporaceae</taxon>
        <taxon>Trametes</taxon>
    </lineage>
</organism>
<gene>
    <name evidence="1" type="ORF">NUW54_g4246</name>
</gene>
<sequence>MVYFKLVESALTPSPLLPLPLAFCLALCRSYEPSAGRFGGSGLITVECLRMSSTQFKLQVSKLFYLVLALYGIDFVFRLRYRSTLGSACEHARVVCGFADVEITRMFSDEPLASNPHNHCIPIYDLLQSPINDNVAFLVMPFLRQYNNPRFDTVGEVIECMSQLLEGIQFLHKQHVAHRDIMFLNFMMDPTVKISTRTRHPVKYYIIDFGISRKYPADCISPREDPIWGGIKTVPEFHKSNEPCDPFPTDIYYTGYLLWDDFVEKSVNFEFLRPLVEDMMQEDPEKRPTIDEVVQRFHSLHDTLTTRKLRSRVVHKKDFFVAGFFRALRHTFRTAEYHSSTHIAEVISTLFLPSPVPPQLFSRSRSYEIRREVKVPRRQTSQSDPIPSTSDPICGGVKKVSEFHKSRDPRDPFPTDLLYVGYLLWEDFVEKCPSFEFMRPHVAGMMQEDLEKRPTMNEVVEAFD</sequence>
<reference evidence="1" key="1">
    <citation type="submission" date="2022-08" db="EMBL/GenBank/DDBJ databases">
        <title>Genome Sequence of Pycnoporus sanguineus.</title>
        <authorList>
            <person name="Buettner E."/>
        </authorList>
    </citation>
    <scope>NUCLEOTIDE SEQUENCE</scope>
    <source>
        <strain evidence="1">CG-C14</strain>
    </source>
</reference>
<dbReference type="Proteomes" id="UP001144978">
    <property type="component" value="Unassembled WGS sequence"/>
</dbReference>
<dbReference type="EMBL" id="JANSHE010000953">
    <property type="protein sequence ID" value="KAJ3005657.1"/>
    <property type="molecule type" value="Genomic_DNA"/>
</dbReference>
<proteinExistence type="predicted"/>
<accession>A0ACC1PYH5</accession>
<keyword evidence="2" id="KW-1185">Reference proteome</keyword>
<protein>
    <submittedName>
        <fullName evidence="1">Uncharacterized protein</fullName>
    </submittedName>
</protein>